<keyword evidence="1" id="KW-0175">Coiled coil</keyword>
<accession>A0A8H4KD59</accession>
<comment type="caution">
    <text evidence="3">The sequence shown here is derived from an EMBL/GenBank/DDBJ whole genome shotgun (WGS) entry which is preliminary data.</text>
</comment>
<evidence type="ECO:0000256" key="1">
    <source>
        <dbReference type="SAM" id="Coils"/>
    </source>
</evidence>
<feature type="coiled-coil region" evidence="1">
    <location>
        <begin position="98"/>
        <end position="165"/>
    </location>
</feature>
<protein>
    <submittedName>
        <fullName evidence="3">Uncharacterized protein</fullName>
    </submittedName>
</protein>
<proteinExistence type="predicted"/>
<feature type="region of interest" description="Disordered" evidence="2">
    <location>
        <begin position="73"/>
        <end position="98"/>
    </location>
</feature>
<evidence type="ECO:0000313" key="3">
    <source>
        <dbReference type="EMBL" id="KAF4446814.1"/>
    </source>
</evidence>
<evidence type="ECO:0000256" key="2">
    <source>
        <dbReference type="SAM" id="MobiDB-lite"/>
    </source>
</evidence>
<dbReference type="EMBL" id="JAADJG010000435">
    <property type="protein sequence ID" value="KAF4446814.1"/>
    <property type="molecule type" value="Genomic_DNA"/>
</dbReference>
<name>A0A8H4KD59_9HYPO</name>
<dbReference type="AlphaFoldDB" id="A0A8H4KD59"/>
<keyword evidence="4" id="KW-1185">Reference proteome</keyword>
<dbReference type="Proteomes" id="UP000605986">
    <property type="component" value="Unassembled WGS sequence"/>
</dbReference>
<organism evidence="3 4">
    <name type="scientific">Fusarium austroafricanum</name>
    <dbReference type="NCBI Taxonomy" id="2364996"/>
    <lineage>
        <taxon>Eukaryota</taxon>
        <taxon>Fungi</taxon>
        <taxon>Dikarya</taxon>
        <taxon>Ascomycota</taxon>
        <taxon>Pezizomycotina</taxon>
        <taxon>Sordariomycetes</taxon>
        <taxon>Hypocreomycetidae</taxon>
        <taxon>Hypocreales</taxon>
        <taxon>Nectriaceae</taxon>
        <taxon>Fusarium</taxon>
        <taxon>Fusarium concolor species complex</taxon>
    </lineage>
</organism>
<reference evidence="3" key="1">
    <citation type="submission" date="2020-01" db="EMBL/GenBank/DDBJ databases">
        <title>Identification and distribution of gene clusters putatively required for synthesis of sphingolipid metabolism inhibitors in phylogenetically diverse species of the filamentous fungus Fusarium.</title>
        <authorList>
            <person name="Kim H.-S."/>
            <person name="Busman M."/>
            <person name="Brown D.W."/>
            <person name="Divon H."/>
            <person name="Uhlig S."/>
            <person name="Proctor R.H."/>
        </authorList>
    </citation>
    <scope>NUCLEOTIDE SEQUENCE</scope>
    <source>
        <strain evidence="3">NRRL 53441</strain>
    </source>
</reference>
<gene>
    <name evidence="3" type="ORF">F53441_9595</name>
</gene>
<dbReference type="OrthoDB" id="5105951at2759"/>
<feature type="compositionally biased region" description="Basic and acidic residues" evidence="2">
    <location>
        <begin position="80"/>
        <end position="89"/>
    </location>
</feature>
<evidence type="ECO:0000313" key="4">
    <source>
        <dbReference type="Proteomes" id="UP000605986"/>
    </source>
</evidence>
<sequence length="165" mass="18324">MKSTRIPSLAFPFFKPIETTAPFTVFLENNDYQPSRGGGFGRGRARASRGNRQISNAIVQFLASPFGAVAAATTTGGRSGGKENSRNLHNDCLQPGSREEADAQIAKYEEAFNKAVERLAEWIEKRNARPEVPVAESAIEELLQKSLEERAAKRQKLEKEEEKKE</sequence>